<name>X0UN35_9ZZZZ</name>
<dbReference type="Gene3D" id="2.60.40.3490">
    <property type="match status" value="1"/>
</dbReference>
<gene>
    <name evidence="1" type="ORF">S01H1_25471</name>
</gene>
<feature type="non-terminal residue" evidence="1">
    <location>
        <position position="202"/>
    </location>
</feature>
<dbReference type="EMBL" id="BARS01015389">
    <property type="protein sequence ID" value="GAF89910.1"/>
    <property type="molecule type" value="Genomic_DNA"/>
</dbReference>
<reference evidence="1" key="1">
    <citation type="journal article" date="2014" name="Front. Microbiol.">
        <title>High frequency of phylogenetically diverse reductive dehalogenase-homologous genes in deep subseafloor sedimentary metagenomes.</title>
        <authorList>
            <person name="Kawai M."/>
            <person name="Futagami T."/>
            <person name="Toyoda A."/>
            <person name="Takaki Y."/>
            <person name="Nishi S."/>
            <person name="Hori S."/>
            <person name="Arai W."/>
            <person name="Tsubouchi T."/>
            <person name="Morono Y."/>
            <person name="Uchiyama I."/>
            <person name="Ito T."/>
            <person name="Fujiyama A."/>
            <person name="Inagaki F."/>
            <person name="Takami H."/>
        </authorList>
    </citation>
    <scope>NUCLEOTIDE SEQUENCE</scope>
    <source>
        <strain evidence="1">Expedition CK06-06</strain>
    </source>
</reference>
<sequence length="202" mass="20838">MFLKHASVLGLLILAVGFPLAVQAGPGSGTATIGPPGDVVVGTDRRWEISYTAVDIFLTGAVRLTIPAGWTAPQNGSATSAGYVAVTSSDPGATFNVSSIVGNDITIWVDTLIAGEDIRIAYGEDSIDPAGRATAPTTPGPATFFLSSHPTSRTGLQAIASQPSVSVVAGPITQLVFVTPTYEINSIEIAGPYTLEFRDQYG</sequence>
<dbReference type="AlphaFoldDB" id="X0UN35"/>
<organism evidence="1">
    <name type="scientific">marine sediment metagenome</name>
    <dbReference type="NCBI Taxonomy" id="412755"/>
    <lineage>
        <taxon>unclassified sequences</taxon>
        <taxon>metagenomes</taxon>
        <taxon>ecological metagenomes</taxon>
    </lineage>
</organism>
<comment type="caution">
    <text evidence="1">The sequence shown here is derived from an EMBL/GenBank/DDBJ whole genome shotgun (WGS) entry which is preliminary data.</text>
</comment>
<dbReference type="InterPro" id="IPR038480">
    <property type="entry name" value="YuaB-like_sf"/>
</dbReference>
<accession>X0UN35</accession>
<evidence type="ECO:0000313" key="1">
    <source>
        <dbReference type="EMBL" id="GAF89910.1"/>
    </source>
</evidence>
<proteinExistence type="predicted"/>
<protein>
    <submittedName>
        <fullName evidence="1">Uncharacterized protein</fullName>
    </submittedName>
</protein>